<dbReference type="eggNOG" id="KOG3953">
    <property type="taxonomic scope" value="Eukaryota"/>
</dbReference>
<organism evidence="3 4">
    <name type="scientific">Helobdella robusta</name>
    <name type="common">Californian leech</name>
    <dbReference type="NCBI Taxonomy" id="6412"/>
    <lineage>
        <taxon>Eukaryota</taxon>
        <taxon>Metazoa</taxon>
        <taxon>Spiralia</taxon>
        <taxon>Lophotrochozoa</taxon>
        <taxon>Annelida</taxon>
        <taxon>Clitellata</taxon>
        <taxon>Hirudinea</taxon>
        <taxon>Rhynchobdellida</taxon>
        <taxon>Glossiphoniidae</taxon>
        <taxon>Helobdella</taxon>
    </lineage>
</organism>
<dbReference type="CDD" id="cd12906">
    <property type="entry name" value="SPRY_SOCS1-2-4"/>
    <property type="match status" value="1"/>
</dbReference>
<gene>
    <name evidence="3" type="primary">20217316</name>
    <name evidence="2" type="ORF">HELRODRAFT_92073</name>
</gene>
<dbReference type="FunFam" id="2.60.120.920:FF:000035">
    <property type="entry name" value="SplA/ryanodine receptor domain and SOCS box containing 1"/>
    <property type="match status" value="1"/>
</dbReference>
<evidence type="ECO:0000313" key="3">
    <source>
        <dbReference type="EnsemblMetazoa" id="HelroP92073"/>
    </source>
</evidence>
<dbReference type="InParanoid" id="T1G8B9"/>
<keyword evidence="4" id="KW-1185">Reference proteome</keyword>
<accession>T1G8B9</accession>
<dbReference type="GO" id="GO:0043161">
    <property type="term" value="P:proteasome-mediated ubiquitin-dependent protein catabolic process"/>
    <property type="evidence" value="ECO:0000318"/>
    <property type="project" value="GO_Central"/>
</dbReference>
<dbReference type="STRING" id="6412.T1G8B9"/>
<dbReference type="OrthoDB" id="5547302at2759"/>
<dbReference type="PANTHER" id="PTHR12245">
    <property type="entry name" value="SPRY DOMAIN CONTAINING SOCS BOX PROTEIN"/>
    <property type="match status" value="1"/>
</dbReference>
<dbReference type="CTD" id="20217316"/>
<feature type="domain" description="B30.2/SPRY" evidence="1">
    <location>
        <begin position="20"/>
        <end position="222"/>
    </location>
</feature>
<evidence type="ECO:0000313" key="4">
    <source>
        <dbReference type="Proteomes" id="UP000015101"/>
    </source>
</evidence>
<dbReference type="AlphaFoldDB" id="T1G8B9"/>
<dbReference type="EMBL" id="KB095913">
    <property type="protein sequence ID" value="ESO09769.1"/>
    <property type="molecule type" value="Genomic_DNA"/>
</dbReference>
<dbReference type="Gene3D" id="2.60.120.920">
    <property type="match status" value="1"/>
</dbReference>
<reference evidence="2 4" key="2">
    <citation type="journal article" date="2013" name="Nature">
        <title>Insights into bilaterian evolution from three spiralian genomes.</title>
        <authorList>
            <person name="Simakov O."/>
            <person name="Marletaz F."/>
            <person name="Cho S.J."/>
            <person name="Edsinger-Gonzales E."/>
            <person name="Havlak P."/>
            <person name="Hellsten U."/>
            <person name="Kuo D.H."/>
            <person name="Larsson T."/>
            <person name="Lv J."/>
            <person name="Arendt D."/>
            <person name="Savage R."/>
            <person name="Osoegawa K."/>
            <person name="de Jong P."/>
            <person name="Grimwood J."/>
            <person name="Chapman J.A."/>
            <person name="Shapiro H."/>
            <person name="Aerts A."/>
            <person name="Otillar R.P."/>
            <person name="Terry A.Y."/>
            <person name="Boore J.L."/>
            <person name="Grigoriev I.V."/>
            <person name="Lindberg D.R."/>
            <person name="Seaver E.C."/>
            <person name="Weisblat D.A."/>
            <person name="Putnam N.H."/>
            <person name="Rokhsar D.S."/>
        </authorList>
    </citation>
    <scope>NUCLEOTIDE SEQUENCE</scope>
</reference>
<dbReference type="PANTHER" id="PTHR12245:SF11">
    <property type="entry name" value="PROTEIN GUSTAVUS"/>
    <property type="match status" value="1"/>
</dbReference>
<dbReference type="EMBL" id="AMQM01009047">
    <property type="status" value="NOT_ANNOTATED_CDS"/>
    <property type="molecule type" value="Genomic_DNA"/>
</dbReference>
<proteinExistence type="predicted"/>
<dbReference type="GO" id="GO:0019005">
    <property type="term" value="C:SCF ubiquitin ligase complex"/>
    <property type="evidence" value="ECO:0000318"/>
    <property type="project" value="GO_Central"/>
</dbReference>
<dbReference type="SMART" id="SM00449">
    <property type="entry name" value="SPRY"/>
    <property type="match status" value="1"/>
</dbReference>
<dbReference type="InterPro" id="IPR013320">
    <property type="entry name" value="ConA-like_dom_sf"/>
</dbReference>
<dbReference type="InterPro" id="IPR050672">
    <property type="entry name" value="FBXO45-Fsn/SPSB_families"/>
</dbReference>
<dbReference type="RefSeq" id="XP_009012124.1">
    <property type="nucleotide sequence ID" value="XM_009013876.1"/>
</dbReference>
<dbReference type="KEGG" id="hro:HELRODRAFT_92073"/>
<sequence length="276" mass="31561">MKNKNLGYERTYFEITYEWPRRLDEILSHEPANQEKQLKHSWNPDDRSLNIFIKPEDPQIIHRHPVAQSTDCIRGKVGHSQGLHYWEITWNQQQRGTHPIVGVATKDAPLHCPGYRNLIGSNKYSWGWDIAKHTIIHNSIEKTLTFVNGIVERRRTNSPCDRVIPDTFGMILDMDEGTLGFVIDKKYTGIAFGGLKGKTLYPVVNTVWGHCEVQMRYIASIASQPRSLLETSRKLIEKCVLDKSYSENFSTLPIPKVLESFRGQNRPSHSSGGHPG</sequence>
<dbReference type="Proteomes" id="UP000015101">
    <property type="component" value="Unassembled WGS sequence"/>
</dbReference>
<dbReference type="EnsemblMetazoa" id="HelroT92073">
    <property type="protein sequence ID" value="HelroP92073"/>
    <property type="gene ID" value="HelroG92073"/>
</dbReference>
<reference evidence="4" key="1">
    <citation type="submission" date="2012-12" db="EMBL/GenBank/DDBJ databases">
        <authorList>
            <person name="Hellsten U."/>
            <person name="Grimwood J."/>
            <person name="Chapman J.A."/>
            <person name="Shapiro H."/>
            <person name="Aerts A."/>
            <person name="Otillar R.P."/>
            <person name="Terry A.Y."/>
            <person name="Boore J.L."/>
            <person name="Simakov O."/>
            <person name="Marletaz F."/>
            <person name="Cho S.-J."/>
            <person name="Edsinger-Gonzales E."/>
            <person name="Havlak P."/>
            <person name="Kuo D.-H."/>
            <person name="Larsson T."/>
            <person name="Lv J."/>
            <person name="Arendt D."/>
            <person name="Savage R."/>
            <person name="Osoegawa K."/>
            <person name="de Jong P."/>
            <person name="Lindberg D.R."/>
            <person name="Seaver E.C."/>
            <person name="Weisblat D.A."/>
            <person name="Putnam N.H."/>
            <person name="Grigoriev I.V."/>
            <person name="Rokhsar D.S."/>
        </authorList>
    </citation>
    <scope>NUCLEOTIDE SEQUENCE</scope>
</reference>
<dbReference type="Pfam" id="PF00622">
    <property type="entry name" value="SPRY"/>
    <property type="match status" value="1"/>
</dbReference>
<dbReference type="GeneID" id="20217316"/>
<dbReference type="InterPro" id="IPR003877">
    <property type="entry name" value="SPRY_dom"/>
</dbReference>
<evidence type="ECO:0000259" key="1">
    <source>
        <dbReference type="PROSITE" id="PS50188"/>
    </source>
</evidence>
<dbReference type="OMA" id="HEPANQE"/>
<dbReference type="InterPro" id="IPR001870">
    <property type="entry name" value="B30.2/SPRY"/>
</dbReference>
<evidence type="ECO:0000313" key="2">
    <source>
        <dbReference type="EMBL" id="ESO09769.1"/>
    </source>
</evidence>
<reference evidence="3" key="3">
    <citation type="submission" date="2015-06" db="UniProtKB">
        <authorList>
            <consortium name="EnsemblMetazoa"/>
        </authorList>
    </citation>
    <scope>IDENTIFICATION</scope>
</reference>
<protein>
    <recommendedName>
        <fullName evidence="1">B30.2/SPRY domain-containing protein</fullName>
    </recommendedName>
</protein>
<dbReference type="SUPFAM" id="SSF49899">
    <property type="entry name" value="Concanavalin A-like lectins/glucanases"/>
    <property type="match status" value="1"/>
</dbReference>
<dbReference type="InterPro" id="IPR043136">
    <property type="entry name" value="B30.2/SPRY_sf"/>
</dbReference>
<dbReference type="PROSITE" id="PS50188">
    <property type="entry name" value="B302_SPRY"/>
    <property type="match status" value="1"/>
</dbReference>
<name>T1G8B9_HELRO</name>
<dbReference type="HOGENOM" id="CLU_046756_0_1_1"/>